<organism evidence="5 6">
    <name type="scientific">Evansella caseinilytica</name>
    <dbReference type="NCBI Taxonomy" id="1503961"/>
    <lineage>
        <taxon>Bacteria</taxon>
        <taxon>Bacillati</taxon>
        <taxon>Bacillota</taxon>
        <taxon>Bacilli</taxon>
        <taxon>Bacillales</taxon>
        <taxon>Bacillaceae</taxon>
        <taxon>Evansella</taxon>
    </lineage>
</organism>
<dbReference type="GO" id="GO:0019693">
    <property type="term" value="P:ribose phosphate metabolic process"/>
    <property type="evidence" value="ECO:0007669"/>
    <property type="project" value="TreeGrafter"/>
</dbReference>
<evidence type="ECO:0000313" key="6">
    <source>
        <dbReference type="Proteomes" id="UP000198935"/>
    </source>
</evidence>
<evidence type="ECO:0000259" key="4">
    <source>
        <dbReference type="PROSITE" id="PS51462"/>
    </source>
</evidence>
<gene>
    <name evidence="5" type="ORF">SAMN05421736_107177</name>
</gene>
<evidence type="ECO:0000256" key="2">
    <source>
        <dbReference type="ARBA" id="ARBA00022801"/>
    </source>
</evidence>
<comment type="similarity">
    <text evidence="3">Belongs to the Nudix hydrolase family.</text>
</comment>
<dbReference type="AlphaFoldDB" id="A0A1H3R3W3"/>
<dbReference type="InterPro" id="IPR015797">
    <property type="entry name" value="NUDIX_hydrolase-like_dom_sf"/>
</dbReference>
<dbReference type="InterPro" id="IPR020476">
    <property type="entry name" value="Nudix_hydrolase"/>
</dbReference>
<dbReference type="PROSITE" id="PS00893">
    <property type="entry name" value="NUDIX_BOX"/>
    <property type="match status" value="1"/>
</dbReference>
<dbReference type="EMBL" id="FNPI01000007">
    <property type="protein sequence ID" value="SDZ20193.1"/>
    <property type="molecule type" value="Genomic_DNA"/>
</dbReference>
<dbReference type="PROSITE" id="PS51462">
    <property type="entry name" value="NUDIX"/>
    <property type="match status" value="1"/>
</dbReference>
<dbReference type="PRINTS" id="PR00502">
    <property type="entry name" value="NUDIXFAMILY"/>
</dbReference>
<dbReference type="GO" id="GO:0006753">
    <property type="term" value="P:nucleoside phosphate metabolic process"/>
    <property type="evidence" value="ECO:0007669"/>
    <property type="project" value="TreeGrafter"/>
</dbReference>
<accession>A0A1H3R3W3</accession>
<dbReference type="PANTHER" id="PTHR11839:SF18">
    <property type="entry name" value="NUDIX HYDROLASE DOMAIN-CONTAINING PROTEIN"/>
    <property type="match status" value="1"/>
</dbReference>
<evidence type="ECO:0000256" key="1">
    <source>
        <dbReference type="ARBA" id="ARBA00001946"/>
    </source>
</evidence>
<dbReference type="Pfam" id="PF00293">
    <property type="entry name" value="NUDIX"/>
    <property type="match status" value="1"/>
</dbReference>
<evidence type="ECO:0000313" key="5">
    <source>
        <dbReference type="EMBL" id="SDZ20193.1"/>
    </source>
</evidence>
<keyword evidence="2 3" id="KW-0378">Hydrolase</keyword>
<keyword evidence="6" id="KW-1185">Reference proteome</keyword>
<dbReference type="Proteomes" id="UP000198935">
    <property type="component" value="Unassembled WGS sequence"/>
</dbReference>
<comment type="cofactor">
    <cofactor evidence="1">
        <name>Mg(2+)</name>
        <dbReference type="ChEBI" id="CHEBI:18420"/>
    </cofactor>
</comment>
<dbReference type="STRING" id="1503961.SAMN05421736_107177"/>
<name>A0A1H3R3W3_9BACI</name>
<dbReference type="SUPFAM" id="SSF55811">
    <property type="entry name" value="Nudix"/>
    <property type="match status" value="1"/>
</dbReference>
<dbReference type="Gene3D" id="3.90.79.10">
    <property type="entry name" value="Nucleoside Triphosphate Pyrophosphohydrolase"/>
    <property type="match status" value="1"/>
</dbReference>
<feature type="domain" description="Nudix hydrolase" evidence="4">
    <location>
        <begin position="39"/>
        <end position="169"/>
    </location>
</feature>
<proteinExistence type="inferred from homology"/>
<evidence type="ECO:0000256" key="3">
    <source>
        <dbReference type="RuleBase" id="RU003476"/>
    </source>
</evidence>
<protein>
    <submittedName>
        <fullName evidence="5">NUDIX domain-containing protein</fullName>
    </submittedName>
</protein>
<sequence length="181" mass="20879">MHWKTVESEYIYRSPFGSLRKDKCQLPDGQVIDGYYVHEYSDWVNAVVITKDKQLVLVEQYRHAGNGLFLEIPAGKIEANETYEEGILREIREETGYTSETMPVLLGEWMVNPATQTNKIRSYLLVDAYQATEQELDDTEDIIVQLMNFENFGKLVKEGEITTQLFSISAYYLAKAFLAEK</sequence>
<dbReference type="GO" id="GO:0016462">
    <property type="term" value="F:pyrophosphatase activity"/>
    <property type="evidence" value="ECO:0007669"/>
    <property type="project" value="UniProtKB-ARBA"/>
</dbReference>
<dbReference type="PANTHER" id="PTHR11839">
    <property type="entry name" value="UDP/ADP-SUGAR PYROPHOSPHATASE"/>
    <property type="match status" value="1"/>
</dbReference>
<dbReference type="CDD" id="cd03424">
    <property type="entry name" value="NUDIX_ADPRase_Nudt5_UGPPase_Nudt14"/>
    <property type="match status" value="1"/>
</dbReference>
<dbReference type="InterPro" id="IPR020084">
    <property type="entry name" value="NUDIX_hydrolase_CS"/>
</dbReference>
<reference evidence="6" key="1">
    <citation type="submission" date="2016-10" db="EMBL/GenBank/DDBJ databases">
        <authorList>
            <person name="Varghese N."/>
            <person name="Submissions S."/>
        </authorList>
    </citation>
    <scope>NUCLEOTIDE SEQUENCE [LARGE SCALE GENOMIC DNA]</scope>
    <source>
        <strain evidence="6">SP</strain>
    </source>
</reference>
<dbReference type="InterPro" id="IPR000086">
    <property type="entry name" value="NUDIX_hydrolase_dom"/>
</dbReference>